<proteinExistence type="predicted"/>
<accession>A0ABW4JPG7</accession>
<dbReference type="Proteomes" id="UP001597079">
    <property type="component" value="Unassembled WGS sequence"/>
</dbReference>
<sequence>MPNMISFGVMNVNTPQQNAGVFVGQVNMTGWDANQKMDMGHGGTYGIFCFSIGNLNYNFDGFEVIDGVIADQDIKGQVAATL</sequence>
<reference evidence="2" key="1">
    <citation type="journal article" date="2019" name="Int. J. Syst. Evol. Microbiol.">
        <title>The Global Catalogue of Microorganisms (GCM) 10K type strain sequencing project: providing services to taxonomists for standard genome sequencing and annotation.</title>
        <authorList>
            <consortium name="The Broad Institute Genomics Platform"/>
            <consortium name="The Broad Institute Genome Sequencing Center for Infectious Disease"/>
            <person name="Wu L."/>
            <person name="Ma J."/>
        </authorList>
    </citation>
    <scope>NUCLEOTIDE SEQUENCE [LARGE SCALE GENOMIC DNA]</scope>
    <source>
        <strain evidence="2">CGMCC 1.12286</strain>
    </source>
</reference>
<evidence type="ECO:0000313" key="2">
    <source>
        <dbReference type="Proteomes" id="UP001597079"/>
    </source>
</evidence>
<evidence type="ECO:0000313" key="1">
    <source>
        <dbReference type="EMBL" id="MFD1677035.1"/>
    </source>
</evidence>
<keyword evidence="2" id="KW-1185">Reference proteome</keyword>
<name>A0ABW4JPG7_9BACL</name>
<gene>
    <name evidence="1" type="ORF">ACFSB2_20380</name>
</gene>
<organism evidence="1 2">
    <name type="scientific">Alicyclobacillus fodiniaquatilis</name>
    <dbReference type="NCBI Taxonomy" id="1661150"/>
    <lineage>
        <taxon>Bacteria</taxon>
        <taxon>Bacillati</taxon>
        <taxon>Bacillota</taxon>
        <taxon>Bacilli</taxon>
        <taxon>Bacillales</taxon>
        <taxon>Alicyclobacillaceae</taxon>
        <taxon>Alicyclobacillus</taxon>
    </lineage>
</organism>
<comment type="caution">
    <text evidence="1">The sequence shown here is derived from an EMBL/GenBank/DDBJ whole genome shotgun (WGS) entry which is preliminary data.</text>
</comment>
<protein>
    <submittedName>
        <fullName evidence="1">Uncharacterized protein</fullName>
    </submittedName>
</protein>
<dbReference type="RefSeq" id="WP_377944945.1">
    <property type="nucleotide sequence ID" value="NZ_JBHUCX010000083.1"/>
</dbReference>
<dbReference type="EMBL" id="JBHUCX010000083">
    <property type="protein sequence ID" value="MFD1677035.1"/>
    <property type="molecule type" value="Genomic_DNA"/>
</dbReference>